<dbReference type="InterPro" id="IPR010093">
    <property type="entry name" value="SinI_DNA-bd"/>
</dbReference>
<evidence type="ECO:0000259" key="1">
    <source>
        <dbReference type="Pfam" id="PF12728"/>
    </source>
</evidence>
<dbReference type="Proteomes" id="UP000635565">
    <property type="component" value="Unassembled WGS sequence"/>
</dbReference>
<comment type="caution">
    <text evidence="2">The sequence shown here is derived from an EMBL/GenBank/DDBJ whole genome shotgun (WGS) entry which is preliminary data.</text>
</comment>
<sequence length="59" mass="6708">MFEYLTVAEVAAVLRADDTTVRRWIVSGALEAIRLPVIGARNQYRIHKKVLEQIVGEKL</sequence>
<evidence type="ECO:0000313" key="3">
    <source>
        <dbReference type="Proteomes" id="UP000635565"/>
    </source>
</evidence>
<keyword evidence="3" id="KW-1185">Reference proteome</keyword>
<evidence type="ECO:0000313" key="2">
    <source>
        <dbReference type="EMBL" id="GHO82595.1"/>
    </source>
</evidence>
<organism evidence="2 3">
    <name type="scientific">Dictyobacter formicarum</name>
    <dbReference type="NCBI Taxonomy" id="2778368"/>
    <lineage>
        <taxon>Bacteria</taxon>
        <taxon>Bacillati</taxon>
        <taxon>Chloroflexota</taxon>
        <taxon>Ktedonobacteria</taxon>
        <taxon>Ktedonobacterales</taxon>
        <taxon>Dictyobacteraceae</taxon>
        <taxon>Dictyobacter</taxon>
    </lineage>
</organism>
<proteinExistence type="predicted"/>
<dbReference type="NCBIfam" id="TIGR01764">
    <property type="entry name" value="excise"/>
    <property type="match status" value="1"/>
</dbReference>
<reference evidence="2 3" key="1">
    <citation type="journal article" date="2021" name="Int. J. Syst. Evol. Microbiol.">
        <title>Reticulibacter mediterranei gen. nov., sp. nov., within the new family Reticulibacteraceae fam. nov., and Ktedonospora formicarum gen. nov., sp. nov., Ktedonobacter robiniae sp. nov., Dictyobacter formicarum sp. nov. and Dictyobacter arantiisoli sp. nov., belonging to the class Ktedonobacteria.</title>
        <authorList>
            <person name="Yabe S."/>
            <person name="Zheng Y."/>
            <person name="Wang C.M."/>
            <person name="Sakai Y."/>
            <person name="Abe K."/>
            <person name="Yokota A."/>
            <person name="Donadio S."/>
            <person name="Cavaletti L."/>
            <person name="Monciardini P."/>
        </authorList>
    </citation>
    <scope>NUCLEOTIDE SEQUENCE [LARGE SCALE GENOMIC DNA]</scope>
    <source>
        <strain evidence="2 3">SOSP1-9</strain>
    </source>
</reference>
<dbReference type="Pfam" id="PF12728">
    <property type="entry name" value="HTH_17"/>
    <property type="match status" value="1"/>
</dbReference>
<feature type="domain" description="Helix-turn-helix" evidence="1">
    <location>
        <begin position="4"/>
        <end position="53"/>
    </location>
</feature>
<name>A0ABQ3V8Z7_9CHLR</name>
<dbReference type="EMBL" id="BNJJ01000002">
    <property type="protein sequence ID" value="GHO82595.1"/>
    <property type="molecule type" value="Genomic_DNA"/>
</dbReference>
<gene>
    <name evidence="2" type="ORF">KSZ_06010</name>
</gene>
<dbReference type="RefSeq" id="WP_201360262.1">
    <property type="nucleotide sequence ID" value="NZ_BNJJ01000002.1"/>
</dbReference>
<accession>A0ABQ3V8Z7</accession>
<protein>
    <recommendedName>
        <fullName evidence="1">Helix-turn-helix domain-containing protein</fullName>
    </recommendedName>
</protein>
<dbReference type="InterPro" id="IPR041657">
    <property type="entry name" value="HTH_17"/>
</dbReference>